<protein>
    <submittedName>
        <fullName evidence="10">ABC transporter permease</fullName>
    </submittedName>
</protein>
<evidence type="ECO:0000256" key="2">
    <source>
        <dbReference type="ARBA" id="ARBA00022448"/>
    </source>
</evidence>
<feature type="transmembrane region" description="Helical" evidence="7">
    <location>
        <begin position="305"/>
        <end position="328"/>
    </location>
</feature>
<gene>
    <name evidence="10" type="ORF">METEAL_07010</name>
</gene>
<comment type="subcellular location">
    <subcellularLocation>
        <location evidence="1">Cell membrane</location>
        <topology evidence="1">Multi-pass membrane protein</topology>
    </subcellularLocation>
</comment>
<dbReference type="InterPro" id="IPR051125">
    <property type="entry name" value="ABC-4/HrtB_transporter"/>
</dbReference>
<dbReference type="PANTHER" id="PTHR43738:SF1">
    <property type="entry name" value="HEMIN TRANSPORT SYSTEM PERMEASE PROTEIN HRTB-RELATED"/>
    <property type="match status" value="1"/>
</dbReference>
<feature type="transmembrane region" description="Helical" evidence="7">
    <location>
        <begin position="263"/>
        <end position="284"/>
    </location>
</feature>
<keyword evidence="6 7" id="KW-0472">Membrane</keyword>
<evidence type="ECO:0000256" key="7">
    <source>
        <dbReference type="SAM" id="Phobius"/>
    </source>
</evidence>
<dbReference type="InterPro" id="IPR003838">
    <property type="entry name" value="ABC3_permease_C"/>
</dbReference>
<evidence type="ECO:0000256" key="4">
    <source>
        <dbReference type="ARBA" id="ARBA00022692"/>
    </source>
</evidence>
<evidence type="ECO:0000256" key="5">
    <source>
        <dbReference type="ARBA" id="ARBA00022989"/>
    </source>
</evidence>
<evidence type="ECO:0000313" key="11">
    <source>
        <dbReference type="Proteomes" id="UP001238179"/>
    </source>
</evidence>
<keyword evidence="5 7" id="KW-1133">Transmembrane helix</keyword>
<dbReference type="InterPro" id="IPR025857">
    <property type="entry name" value="MacB_PCD"/>
</dbReference>
<organism evidence="10 11">
    <name type="scientific">Mesoterricola silvestris</name>
    <dbReference type="NCBI Taxonomy" id="2927979"/>
    <lineage>
        <taxon>Bacteria</taxon>
        <taxon>Pseudomonadati</taxon>
        <taxon>Acidobacteriota</taxon>
        <taxon>Holophagae</taxon>
        <taxon>Holophagales</taxon>
        <taxon>Holophagaceae</taxon>
        <taxon>Mesoterricola</taxon>
    </lineage>
</organism>
<accession>A0AA48K8Q4</accession>
<dbReference type="RefSeq" id="WP_316414419.1">
    <property type="nucleotide sequence ID" value="NZ_AP027080.1"/>
</dbReference>
<sequence length="379" mass="40445">MNLAIRDIRANFLKFVLTALGVGLLLMAARSMAGLYRGIVYDALEVIEESGADLWVVQAGTEGPFAEASVLDRTLADRTRGVPGVGKARQFELVQKRFQVAGSTIRGSLLGLDFPEDRGEWLPLVAGRSLSASTGEALGDPSMGLRLGDPVTVGRTTCRVVGLMRGLVDASGNPILVASLNDVLEMESWRPSESVLLERAAGLPVRSAKQGKIAAVMVNLDPGARESEVVAAISRWGDVAVLTRAQERDAMLLGRLDKLRTQILMFLVTLLIVSGVVVSVTIYTMTMEKTHEIALLKLIGARNSVIINMIVQQSLLMGGLAFLLALGAGRLLNPLFPRRLVQLPADTLLFALVVLLICGAGSALGILKAMGVRAQEVLS</sequence>
<dbReference type="PANTHER" id="PTHR43738">
    <property type="entry name" value="ABC TRANSPORTER, MEMBRANE PROTEIN"/>
    <property type="match status" value="1"/>
</dbReference>
<keyword evidence="3" id="KW-1003">Cell membrane</keyword>
<keyword evidence="4 7" id="KW-0812">Transmembrane</keyword>
<evidence type="ECO:0000313" key="10">
    <source>
        <dbReference type="EMBL" id="BDU71527.1"/>
    </source>
</evidence>
<evidence type="ECO:0000256" key="1">
    <source>
        <dbReference type="ARBA" id="ARBA00004651"/>
    </source>
</evidence>
<dbReference type="Pfam" id="PF02687">
    <property type="entry name" value="FtsX"/>
    <property type="match status" value="1"/>
</dbReference>
<evidence type="ECO:0000256" key="6">
    <source>
        <dbReference type="ARBA" id="ARBA00023136"/>
    </source>
</evidence>
<reference evidence="11" key="1">
    <citation type="journal article" date="2023" name="Int. J. Syst. Evol. Microbiol.">
        <title>Mesoterricola silvestris gen. nov., sp. nov., Mesoterricola sediminis sp. nov., Geothrix oryzae sp. nov., Geothrix edaphica sp. nov., Geothrix rubra sp. nov., and Geothrix limicola sp. nov., six novel members of Acidobacteriota isolated from soils.</title>
        <authorList>
            <person name="Itoh H."/>
            <person name="Sugisawa Y."/>
            <person name="Mise K."/>
            <person name="Xu Z."/>
            <person name="Kuniyasu M."/>
            <person name="Ushijima N."/>
            <person name="Kawano K."/>
            <person name="Kobayashi E."/>
            <person name="Shiratori Y."/>
            <person name="Masuda Y."/>
            <person name="Senoo K."/>
        </authorList>
    </citation>
    <scope>NUCLEOTIDE SEQUENCE [LARGE SCALE GENOMIC DNA]</scope>
    <source>
        <strain evidence="11">W79</strain>
    </source>
</reference>
<evidence type="ECO:0000256" key="3">
    <source>
        <dbReference type="ARBA" id="ARBA00022475"/>
    </source>
</evidence>
<keyword evidence="2" id="KW-0813">Transport</keyword>
<evidence type="ECO:0000259" key="8">
    <source>
        <dbReference type="Pfam" id="PF02687"/>
    </source>
</evidence>
<dbReference type="KEGG" id="msil:METEAL_07010"/>
<dbReference type="AlphaFoldDB" id="A0AA48K8Q4"/>
<name>A0AA48K8Q4_9BACT</name>
<evidence type="ECO:0000259" key="9">
    <source>
        <dbReference type="Pfam" id="PF12704"/>
    </source>
</evidence>
<proteinExistence type="predicted"/>
<feature type="transmembrane region" description="Helical" evidence="7">
    <location>
        <begin position="348"/>
        <end position="367"/>
    </location>
</feature>
<dbReference type="GO" id="GO:0005886">
    <property type="term" value="C:plasma membrane"/>
    <property type="evidence" value="ECO:0007669"/>
    <property type="project" value="UniProtKB-SubCell"/>
</dbReference>
<dbReference type="EMBL" id="AP027080">
    <property type="protein sequence ID" value="BDU71527.1"/>
    <property type="molecule type" value="Genomic_DNA"/>
</dbReference>
<dbReference type="Pfam" id="PF12704">
    <property type="entry name" value="MacB_PCD"/>
    <property type="match status" value="1"/>
</dbReference>
<feature type="domain" description="ABC3 transporter permease C-terminal" evidence="8">
    <location>
        <begin position="265"/>
        <end position="370"/>
    </location>
</feature>
<feature type="domain" description="MacB-like periplasmic core" evidence="9">
    <location>
        <begin position="16"/>
        <end position="234"/>
    </location>
</feature>
<dbReference type="Proteomes" id="UP001238179">
    <property type="component" value="Chromosome"/>
</dbReference>
<keyword evidence="11" id="KW-1185">Reference proteome</keyword>